<evidence type="ECO:0000313" key="1">
    <source>
        <dbReference type="EMBL" id="GHA18959.1"/>
    </source>
</evidence>
<protein>
    <recommendedName>
        <fullName evidence="3">Radical SAM protein</fullName>
    </recommendedName>
</protein>
<name>A0A918S039_9GAMM</name>
<dbReference type="PANTHER" id="PTHR43273:SF8">
    <property type="entry name" value="RADICAL SAM DOMAIN PROTEIN"/>
    <property type="match status" value="1"/>
</dbReference>
<evidence type="ECO:0008006" key="3">
    <source>
        <dbReference type="Google" id="ProtNLM"/>
    </source>
</evidence>
<sequence length="315" mass="35524">MQKTAQRILEHNQFHQKEYTSIIYHGGEPMLGGCNHIEMVTSILKSTLEAEGIDCRFGMQSNGLLFNEEMGDLMLKLGLRTGISIDGPPHINDRFRVDHKGRGSGQKLHERLQLLTSAKYKKLLSGFLCVVDLDNDPIEIYEYLRCFNPPSMDFLLPYDNWHRLPYKFDQTGTNNLYADWFIRLFDHWIEDKNPIPIRTFDSMLRIMFGGKSLVESMGVEPVDLVVVETDGAIEAVDSLKAAKDGITDLSLNVFNNSFNEAANHSSVVARQLGAKSLAEKCRSCDLVNICGGGIHSNKIFQGTGFQQPKRLLHES</sequence>
<gene>
    <name evidence="1" type="ORF">GCM10008090_30800</name>
</gene>
<proteinExistence type="predicted"/>
<organism evidence="1 2">
    <name type="scientific">Arenicella chitinivorans</name>
    <dbReference type="NCBI Taxonomy" id="1329800"/>
    <lineage>
        <taxon>Bacteria</taxon>
        <taxon>Pseudomonadati</taxon>
        <taxon>Pseudomonadota</taxon>
        <taxon>Gammaproteobacteria</taxon>
        <taxon>Arenicellales</taxon>
        <taxon>Arenicellaceae</taxon>
        <taxon>Arenicella</taxon>
    </lineage>
</organism>
<dbReference type="AlphaFoldDB" id="A0A918S039"/>
<comment type="caution">
    <text evidence="1">The sequence shown here is derived from an EMBL/GenBank/DDBJ whole genome shotgun (WGS) entry which is preliminary data.</text>
</comment>
<dbReference type="InterPro" id="IPR023867">
    <property type="entry name" value="Sulphatase_maturase_rSAM"/>
</dbReference>
<dbReference type="EMBL" id="BMXA01000007">
    <property type="protein sequence ID" value="GHA18959.1"/>
    <property type="molecule type" value="Genomic_DNA"/>
</dbReference>
<dbReference type="SUPFAM" id="SSF102114">
    <property type="entry name" value="Radical SAM enzymes"/>
    <property type="match status" value="1"/>
</dbReference>
<accession>A0A918S039</accession>
<dbReference type="InterPro" id="IPR058240">
    <property type="entry name" value="rSAM_sf"/>
</dbReference>
<dbReference type="Proteomes" id="UP000614811">
    <property type="component" value="Unassembled WGS sequence"/>
</dbReference>
<reference evidence="1" key="2">
    <citation type="submission" date="2020-09" db="EMBL/GenBank/DDBJ databases">
        <authorList>
            <person name="Sun Q."/>
            <person name="Kim S."/>
        </authorList>
    </citation>
    <scope>NUCLEOTIDE SEQUENCE</scope>
    <source>
        <strain evidence="1">KCTC 12711</strain>
    </source>
</reference>
<reference evidence="1" key="1">
    <citation type="journal article" date="2014" name="Int. J. Syst. Evol. Microbiol.">
        <title>Complete genome sequence of Corynebacterium casei LMG S-19264T (=DSM 44701T), isolated from a smear-ripened cheese.</title>
        <authorList>
            <consortium name="US DOE Joint Genome Institute (JGI-PGF)"/>
            <person name="Walter F."/>
            <person name="Albersmeier A."/>
            <person name="Kalinowski J."/>
            <person name="Ruckert C."/>
        </authorList>
    </citation>
    <scope>NUCLEOTIDE SEQUENCE</scope>
    <source>
        <strain evidence="1">KCTC 12711</strain>
    </source>
</reference>
<dbReference type="InterPro" id="IPR013785">
    <property type="entry name" value="Aldolase_TIM"/>
</dbReference>
<keyword evidence="2" id="KW-1185">Reference proteome</keyword>
<evidence type="ECO:0000313" key="2">
    <source>
        <dbReference type="Proteomes" id="UP000614811"/>
    </source>
</evidence>
<dbReference type="GO" id="GO:0016491">
    <property type="term" value="F:oxidoreductase activity"/>
    <property type="evidence" value="ECO:0007669"/>
    <property type="project" value="InterPro"/>
</dbReference>
<dbReference type="Gene3D" id="3.20.20.70">
    <property type="entry name" value="Aldolase class I"/>
    <property type="match status" value="1"/>
</dbReference>
<dbReference type="PANTHER" id="PTHR43273">
    <property type="entry name" value="ANAEROBIC SULFATASE-MATURATING ENZYME HOMOLOG ASLB-RELATED"/>
    <property type="match status" value="1"/>
</dbReference>